<dbReference type="RefSeq" id="WP_408183157.1">
    <property type="nucleotide sequence ID" value="NZ_JAQQEZ010000087.1"/>
</dbReference>
<comment type="caution">
    <text evidence="3">The sequence shown here is derived from an EMBL/GenBank/DDBJ whole genome shotgun (WGS) entry which is preliminary data.</text>
</comment>
<dbReference type="EMBL" id="JAQQEZ010000087">
    <property type="protein sequence ID" value="MFM0008207.1"/>
    <property type="molecule type" value="Genomic_DNA"/>
</dbReference>
<keyword evidence="1" id="KW-0233">DNA recombination</keyword>
<protein>
    <submittedName>
        <fullName evidence="3">Tyrosine-type recombinase/integrase</fullName>
    </submittedName>
</protein>
<proteinExistence type="predicted"/>
<gene>
    <name evidence="3" type="ORF">PQR57_45795</name>
</gene>
<dbReference type="InterPro" id="IPR002104">
    <property type="entry name" value="Integrase_catalytic"/>
</dbReference>
<keyword evidence="4" id="KW-1185">Reference proteome</keyword>
<evidence type="ECO:0000313" key="4">
    <source>
        <dbReference type="Proteomes" id="UP001629230"/>
    </source>
</evidence>
<evidence type="ECO:0000256" key="1">
    <source>
        <dbReference type="ARBA" id="ARBA00023172"/>
    </source>
</evidence>
<name>A0ABW9BA18_9BURK</name>
<dbReference type="SUPFAM" id="SSF56349">
    <property type="entry name" value="DNA breaking-rejoining enzymes"/>
    <property type="match status" value="1"/>
</dbReference>
<dbReference type="InterPro" id="IPR013762">
    <property type="entry name" value="Integrase-like_cat_sf"/>
</dbReference>
<dbReference type="Pfam" id="PF00589">
    <property type="entry name" value="Phage_integrase"/>
    <property type="match status" value="1"/>
</dbReference>
<evidence type="ECO:0000259" key="2">
    <source>
        <dbReference type="Pfam" id="PF00589"/>
    </source>
</evidence>
<reference evidence="3 4" key="1">
    <citation type="journal article" date="2024" name="Chem. Sci.">
        <title>Discovery of megapolipeptins by genome mining of a Burkholderiales bacteria collection.</title>
        <authorList>
            <person name="Paulo B.S."/>
            <person name="Recchia M.J.J."/>
            <person name="Lee S."/>
            <person name="Fergusson C.H."/>
            <person name="Romanowski S.B."/>
            <person name="Hernandez A."/>
            <person name="Krull N."/>
            <person name="Liu D.Y."/>
            <person name="Cavanagh H."/>
            <person name="Bos A."/>
            <person name="Gray C.A."/>
            <person name="Murphy B.T."/>
            <person name="Linington R.G."/>
            <person name="Eustaquio A.S."/>
        </authorList>
    </citation>
    <scope>NUCLEOTIDE SEQUENCE [LARGE SCALE GENOMIC DNA]</scope>
    <source>
        <strain evidence="3 4">RL17-350-BIC-A</strain>
    </source>
</reference>
<feature type="domain" description="Tyr recombinase" evidence="2">
    <location>
        <begin position="15"/>
        <end position="133"/>
    </location>
</feature>
<dbReference type="Proteomes" id="UP001629230">
    <property type="component" value="Unassembled WGS sequence"/>
</dbReference>
<accession>A0ABW9BA18</accession>
<dbReference type="Gene3D" id="1.10.443.10">
    <property type="entry name" value="Intergrase catalytic core"/>
    <property type="match status" value="1"/>
</dbReference>
<feature type="non-terminal residue" evidence="3">
    <location>
        <position position="1"/>
    </location>
</feature>
<dbReference type="InterPro" id="IPR011010">
    <property type="entry name" value="DNA_brk_join_enz"/>
</dbReference>
<evidence type="ECO:0000313" key="3">
    <source>
        <dbReference type="EMBL" id="MFM0008207.1"/>
    </source>
</evidence>
<organism evidence="3 4">
    <name type="scientific">Paraburkholderia dipogonis</name>
    <dbReference type="NCBI Taxonomy" id="1211383"/>
    <lineage>
        <taxon>Bacteria</taxon>
        <taxon>Pseudomonadati</taxon>
        <taxon>Pseudomonadota</taxon>
        <taxon>Betaproteobacteria</taxon>
        <taxon>Burkholderiales</taxon>
        <taxon>Burkholderiaceae</taxon>
        <taxon>Paraburkholderia</taxon>
    </lineage>
</organism>
<sequence>MGRFFRRADENGTDRWWLEVMGKGGKERLVPATAEMMTELGTYRRARGLPALPSPGEDTPLVLPVGQSRKPLTRAALHRIVKDVFNGAAQSLRARGEDHAPRADRLEQASAHWLRHSAGSHMADRQVDLRLVRDGVVNLSRVKRKDGRDAHPSERVGRILGEFGEFAPGNESCRELSAIE</sequence>